<feature type="transmembrane region" description="Helical" evidence="2">
    <location>
        <begin position="98"/>
        <end position="117"/>
    </location>
</feature>
<proteinExistence type="predicted"/>
<dbReference type="Proteomes" id="UP000095287">
    <property type="component" value="Unplaced"/>
</dbReference>
<keyword evidence="2" id="KW-0472">Membrane</keyword>
<keyword evidence="2" id="KW-1133">Transmembrane helix</keyword>
<dbReference type="WBParaSite" id="L893_g24470.t1">
    <property type="protein sequence ID" value="L893_g24470.t1"/>
    <property type="gene ID" value="L893_g24470"/>
</dbReference>
<reference evidence="5" key="1">
    <citation type="submission" date="2016-11" db="UniProtKB">
        <authorList>
            <consortium name="WormBaseParasite"/>
        </authorList>
    </citation>
    <scope>IDENTIFICATION</scope>
</reference>
<evidence type="ECO:0000256" key="3">
    <source>
        <dbReference type="SAM" id="SignalP"/>
    </source>
</evidence>
<keyword evidence="3" id="KW-0732">Signal</keyword>
<accession>A0A1I7ZAQ2</accession>
<evidence type="ECO:0000313" key="5">
    <source>
        <dbReference type="WBParaSite" id="L893_g24470.t1"/>
    </source>
</evidence>
<keyword evidence="4" id="KW-1185">Reference proteome</keyword>
<feature type="signal peptide" evidence="3">
    <location>
        <begin position="1"/>
        <end position="20"/>
    </location>
</feature>
<protein>
    <submittedName>
        <fullName evidence="5">MARVEL domain-containing protein</fullName>
    </submittedName>
</protein>
<name>A0A1I7ZAQ2_9BILA</name>
<evidence type="ECO:0000256" key="2">
    <source>
        <dbReference type="SAM" id="Phobius"/>
    </source>
</evidence>
<feature type="region of interest" description="Disordered" evidence="1">
    <location>
        <begin position="201"/>
        <end position="235"/>
    </location>
</feature>
<feature type="compositionally biased region" description="Polar residues" evidence="1">
    <location>
        <begin position="214"/>
        <end position="235"/>
    </location>
</feature>
<evidence type="ECO:0000313" key="4">
    <source>
        <dbReference type="Proteomes" id="UP000095287"/>
    </source>
</evidence>
<feature type="chain" id="PRO_5009313189" evidence="3">
    <location>
        <begin position="21"/>
        <end position="235"/>
    </location>
</feature>
<organism evidence="4 5">
    <name type="scientific">Steinernema glaseri</name>
    <dbReference type="NCBI Taxonomy" id="37863"/>
    <lineage>
        <taxon>Eukaryota</taxon>
        <taxon>Metazoa</taxon>
        <taxon>Ecdysozoa</taxon>
        <taxon>Nematoda</taxon>
        <taxon>Chromadorea</taxon>
        <taxon>Rhabditida</taxon>
        <taxon>Tylenchina</taxon>
        <taxon>Panagrolaimomorpha</taxon>
        <taxon>Strongyloidoidea</taxon>
        <taxon>Steinernematidae</taxon>
        <taxon>Steinernema</taxon>
    </lineage>
</organism>
<sequence>MRILAAFFAVLFVFINPTMILNVLNECELHVKNYFERSYTYPLLLFVQNDEMKSTVLHVFGICVSVTVVLICMLHIVITVLSLYGIYSCRPAFMRPMLWDAVISLLLLLSFVIYSLYYCWRINQLPEDSDEADAEHSKKHLRNVYIGAAFLLTYFIWLSITIAAYWDVRKLHADFMYWIVEERLSAMKNEHQLMVSEVGSSKTSSKSSHGSHSRPNSAISPKKTSITHNRLSVPL</sequence>
<keyword evidence="2" id="KW-0812">Transmembrane</keyword>
<dbReference type="AlphaFoldDB" id="A0A1I7ZAQ2"/>
<feature type="transmembrane region" description="Helical" evidence="2">
    <location>
        <begin position="144"/>
        <end position="166"/>
    </location>
</feature>
<feature type="compositionally biased region" description="Low complexity" evidence="1">
    <location>
        <begin position="201"/>
        <end position="210"/>
    </location>
</feature>
<evidence type="ECO:0000256" key="1">
    <source>
        <dbReference type="SAM" id="MobiDB-lite"/>
    </source>
</evidence>
<feature type="transmembrane region" description="Helical" evidence="2">
    <location>
        <begin position="59"/>
        <end position="86"/>
    </location>
</feature>